<gene>
    <name evidence="1" type="ORF">LDC_2452</name>
</gene>
<name>D9PLM9_9ZZZZ</name>
<reference evidence="1" key="1">
    <citation type="submission" date="2010-07" db="EMBL/GenBank/DDBJ databases">
        <authorList>
            <consortium name="CONSOLIDER consortium CSD2007-00005"/>
            <person name="Guazzaroni M.-E."/>
            <person name="Richter M."/>
            <person name="Garcia-Salamanca A."/>
            <person name="Yarza P."/>
            <person name="Ferrer M."/>
        </authorList>
    </citation>
    <scope>NUCLEOTIDE SEQUENCE</scope>
</reference>
<dbReference type="AlphaFoldDB" id="D9PLM9"/>
<proteinExistence type="predicted"/>
<protein>
    <recommendedName>
        <fullName evidence="2">STAS domain-containing protein</fullName>
    </recommendedName>
</protein>
<comment type="caution">
    <text evidence="1">The sequence shown here is derived from an EMBL/GenBank/DDBJ whole genome shotgun (WGS) entry which is preliminary data.</text>
</comment>
<accession>D9PLM9</accession>
<evidence type="ECO:0000313" key="1">
    <source>
        <dbReference type="EMBL" id="EFK95536.1"/>
    </source>
</evidence>
<organism evidence="1">
    <name type="scientific">sediment metagenome</name>
    <dbReference type="NCBI Taxonomy" id="749907"/>
    <lineage>
        <taxon>unclassified sequences</taxon>
        <taxon>metagenomes</taxon>
        <taxon>ecological metagenomes</taxon>
    </lineage>
</organism>
<evidence type="ECO:0008006" key="2">
    <source>
        <dbReference type="Google" id="ProtNLM"/>
    </source>
</evidence>
<dbReference type="EMBL" id="ADZX01000745">
    <property type="protein sequence ID" value="EFK95536.1"/>
    <property type="molecule type" value="Genomic_DNA"/>
</dbReference>
<reference evidence="1" key="2">
    <citation type="journal article" date="2011" name="Microb. Ecol.">
        <title>Taxonomic and Functional Metagenomic Profiling of the Microbial Community in the Anoxic Sediment of a Sub-saline Shallow Lake (Laguna de Carrizo, Central Spain).</title>
        <authorList>
            <person name="Ferrer M."/>
            <person name="Guazzaroni M.E."/>
            <person name="Richter M."/>
            <person name="Garcia-Salamanca A."/>
            <person name="Yarza P."/>
            <person name="Suarez-Suarez A."/>
            <person name="Solano J."/>
            <person name="Alcaide M."/>
            <person name="van Dillewijn P."/>
            <person name="Molina-Henares M.A."/>
            <person name="Lopez-Cortes N."/>
            <person name="Al-Ramahi Y."/>
            <person name="Guerrero C."/>
            <person name="Acosta A."/>
            <person name="de Eugenio L.I."/>
            <person name="Martinez V."/>
            <person name="Marques S."/>
            <person name="Rojo F."/>
            <person name="Santero E."/>
            <person name="Genilloud O."/>
            <person name="Perez-Perez J."/>
            <person name="Rossello-Mora R."/>
            <person name="Ramos J.L."/>
        </authorList>
    </citation>
    <scope>NUCLEOTIDE SEQUENCE</scope>
</reference>
<sequence>MDIRLQQNDTHLHVEARGAYDGNAARAAIVLVRDECARLRLDRVLVDARGLDASVTIADRFDLARVLAEGCTAAVRFAILVRPEQMVTKTLEDSAVNRGVPVRTTAVAAEAYGFLGVDPPG</sequence>